<feature type="non-terminal residue" evidence="1">
    <location>
        <position position="1"/>
    </location>
</feature>
<evidence type="ECO:0000313" key="1">
    <source>
        <dbReference type="EMBL" id="AQK87075.1"/>
    </source>
</evidence>
<protein>
    <submittedName>
        <fullName evidence="1">Protein RNA-directed DNA methylation 3</fullName>
    </submittedName>
</protein>
<reference evidence="1" key="1">
    <citation type="submission" date="2015-12" db="EMBL/GenBank/DDBJ databases">
        <title>Update maize B73 reference genome by single molecule sequencing technologies.</title>
        <authorList>
            <consortium name="Maize Genome Sequencing Project"/>
            <person name="Ware D."/>
        </authorList>
    </citation>
    <scope>NUCLEOTIDE SEQUENCE</scope>
    <source>
        <tissue evidence="1">Seedling</tissue>
    </source>
</reference>
<sequence>NWKLEQSWSFGPSWTEIFWWWVVTGKLATYWR</sequence>
<accession>A0A1D6M7Q8</accession>
<proteinExistence type="predicted"/>
<dbReference type="EMBL" id="CM000782">
    <property type="protein sequence ID" value="AQK87075.1"/>
    <property type="molecule type" value="Genomic_DNA"/>
</dbReference>
<gene>
    <name evidence="1" type="ORF">ZEAMMB73_Zm00001d038644</name>
</gene>
<organism evidence="1">
    <name type="scientific">Zea mays</name>
    <name type="common">Maize</name>
    <dbReference type="NCBI Taxonomy" id="4577"/>
    <lineage>
        <taxon>Eukaryota</taxon>
        <taxon>Viridiplantae</taxon>
        <taxon>Streptophyta</taxon>
        <taxon>Embryophyta</taxon>
        <taxon>Tracheophyta</taxon>
        <taxon>Spermatophyta</taxon>
        <taxon>Magnoliopsida</taxon>
        <taxon>Liliopsida</taxon>
        <taxon>Poales</taxon>
        <taxon>Poaceae</taxon>
        <taxon>PACMAD clade</taxon>
        <taxon>Panicoideae</taxon>
        <taxon>Andropogonodae</taxon>
        <taxon>Andropogoneae</taxon>
        <taxon>Tripsacinae</taxon>
        <taxon>Zea</taxon>
    </lineage>
</organism>
<dbReference type="AlphaFoldDB" id="A0A1D6M7Q8"/>
<name>A0A1D6M7Q8_MAIZE</name>